<sequence length="125" mass="14604">MVEISEEFCKILGYSSIQHFDESHVGNNVIWDDLVHPQIIPFTNRYAMEALVKGLRSFQRPCIFRKSNGRYLSVNLLVQFDNDYTVFKTSILQQYSEVSHDLSGEYIVREFRGKQACLELDDTFI</sequence>
<dbReference type="SUPFAM" id="SSF55785">
    <property type="entry name" value="PYP-like sensor domain (PAS domain)"/>
    <property type="match status" value="1"/>
</dbReference>
<dbReference type="FunCoup" id="A0A152A2B4">
    <property type="interactions" value="425"/>
</dbReference>
<accession>A0A152A2B4</accession>
<keyword evidence="2" id="KW-1185">Reference proteome</keyword>
<dbReference type="InterPro" id="IPR035965">
    <property type="entry name" value="PAS-like_dom_sf"/>
</dbReference>
<dbReference type="STRING" id="361077.A0A152A2B4"/>
<protein>
    <recommendedName>
        <fullName evidence="3">PAS domain-containing protein</fullName>
    </recommendedName>
</protein>
<evidence type="ECO:0000313" key="1">
    <source>
        <dbReference type="EMBL" id="KYR00257.1"/>
    </source>
</evidence>
<dbReference type="InParanoid" id="A0A152A2B4"/>
<dbReference type="AlphaFoldDB" id="A0A152A2B4"/>
<gene>
    <name evidence="1" type="ORF">DLAC_03419</name>
</gene>
<dbReference type="EMBL" id="LODT01000016">
    <property type="protein sequence ID" value="KYR00257.1"/>
    <property type="molecule type" value="Genomic_DNA"/>
</dbReference>
<name>A0A152A2B4_TIELA</name>
<reference evidence="1 2" key="1">
    <citation type="submission" date="2015-12" db="EMBL/GenBank/DDBJ databases">
        <title>Dictyostelia acquired genes for synthesis and detection of signals that induce cell-type specialization by lateral gene transfer from prokaryotes.</title>
        <authorList>
            <person name="Gloeckner G."/>
            <person name="Schaap P."/>
        </authorList>
    </citation>
    <scope>NUCLEOTIDE SEQUENCE [LARGE SCALE GENOMIC DNA]</scope>
    <source>
        <strain evidence="1 2">TK</strain>
    </source>
</reference>
<proteinExistence type="predicted"/>
<dbReference type="Gene3D" id="3.30.450.20">
    <property type="entry name" value="PAS domain"/>
    <property type="match status" value="1"/>
</dbReference>
<dbReference type="OrthoDB" id="14115at2759"/>
<organism evidence="1 2">
    <name type="scientific">Tieghemostelium lacteum</name>
    <name type="common">Slime mold</name>
    <name type="synonym">Dictyostelium lacteum</name>
    <dbReference type="NCBI Taxonomy" id="361077"/>
    <lineage>
        <taxon>Eukaryota</taxon>
        <taxon>Amoebozoa</taxon>
        <taxon>Evosea</taxon>
        <taxon>Eumycetozoa</taxon>
        <taxon>Dictyostelia</taxon>
        <taxon>Dictyosteliales</taxon>
        <taxon>Raperosteliaceae</taxon>
        <taxon>Tieghemostelium</taxon>
    </lineage>
</organism>
<comment type="caution">
    <text evidence="1">The sequence shown here is derived from an EMBL/GenBank/DDBJ whole genome shotgun (WGS) entry which is preliminary data.</text>
</comment>
<dbReference type="Proteomes" id="UP000076078">
    <property type="component" value="Unassembled WGS sequence"/>
</dbReference>
<dbReference type="OMA" id="NCCLALD"/>
<evidence type="ECO:0000313" key="2">
    <source>
        <dbReference type="Proteomes" id="UP000076078"/>
    </source>
</evidence>
<evidence type="ECO:0008006" key="3">
    <source>
        <dbReference type="Google" id="ProtNLM"/>
    </source>
</evidence>